<reference evidence="1 2" key="1">
    <citation type="submission" date="2019-03" db="EMBL/GenBank/DDBJ databases">
        <title>Genomic Encyclopedia of Type Strains, Phase IV (KMG-V): Genome sequencing to study the core and pangenomes of soil and plant-associated prokaryotes.</title>
        <authorList>
            <person name="Whitman W."/>
        </authorList>
    </citation>
    <scope>NUCLEOTIDE SEQUENCE [LARGE SCALE GENOMIC DNA]</scope>
    <source>
        <strain evidence="1 2">Hc14</strain>
    </source>
</reference>
<accession>A0A4R3PUC1</accession>
<comment type="caution">
    <text evidence="1">The sequence shown here is derived from an EMBL/GenBank/DDBJ whole genome shotgun (WGS) entry which is preliminary data.</text>
</comment>
<dbReference type="AlphaFoldDB" id="A0A4R3PUC1"/>
<organism evidence="1 2">
    <name type="scientific">Rhizobium sullae</name>
    <name type="common">Rhizobium hedysari</name>
    <dbReference type="NCBI Taxonomy" id="50338"/>
    <lineage>
        <taxon>Bacteria</taxon>
        <taxon>Pseudomonadati</taxon>
        <taxon>Pseudomonadota</taxon>
        <taxon>Alphaproteobacteria</taxon>
        <taxon>Hyphomicrobiales</taxon>
        <taxon>Rhizobiaceae</taxon>
        <taxon>Rhizobium/Agrobacterium group</taxon>
        <taxon>Rhizobium</taxon>
    </lineage>
</organism>
<dbReference type="EMBL" id="SMBH01000018">
    <property type="protein sequence ID" value="TCU11173.1"/>
    <property type="molecule type" value="Genomic_DNA"/>
</dbReference>
<evidence type="ECO:0000313" key="1">
    <source>
        <dbReference type="EMBL" id="TCU11173.1"/>
    </source>
</evidence>
<evidence type="ECO:0000313" key="2">
    <source>
        <dbReference type="Proteomes" id="UP000294576"/>
    </source>
</evidence>
<dbReference type="Proteomes" id="UP000294576">
    <property type="component" value="Unassembled WGS sequence"/>
</dbReference>
<name>A0A4R3PUC1_RHISU</name>
<sequence>MSTLTHMASAARLEHCADMQAQDNASSIRVLSARIDFEDGTASIDLLRSVAEYFVTMVDADAIIAECRAVTSRWGDFAHARGAPPSEVRMMETAFEHEETR</sequence>
<proteinExistence type="predicted"/>
<protein>
    <submittedName>
        <fullName evidence="1">Uncharacterized protein</fullName>
    </submittedName>
</protein>
<dbReference type="RefSeq" id="WP_132567513.1">
    <property type="nucleotide sequence ID" value="NZ_SMBH01000018.1"/>
</dbReference>
<gene>
    <name evidence="1" type="ORF">EV132_11843</name>
</gene>